<keyword evidence="6 8" id="KW-1133">Transmembrane helix</keyword>
<evidence type="ECO:0000256" key="1">
    <source>
        <dbReference type="ARBA" id="ARBA00004651"/>
    </source>
</evidence>
<dbReference type="InterPro" id="IPR018093">
    <property type="entry name" value="BCCT_CS"/>
</dbReference>
<feature type="transmembrane region" description="Helical" evidence="8">
    <location>
        <begin position="460"/>
        <end position="478"/>
    </location>
</feature>
<keyword evidence="10" id="KW-1185">Reference proteome</keyword>
<evidence type="ECO:0000256" key="4">
    <source>
        <dbReference type="ARBA" id="ARBA00022475"/>
    </source>
</evidence>
<dbReference type="PROSITE" id="PS01303">
    <property type="entry name" value="BCCT"/>
    <property type="match status" value="1"/>
</dbReference>
<feature type="transmembrane region" description="Helical" evidence="8">
    <location>
        <begin position="26"/>
        <end position="44"/>
    </location>
</feature>
<evidence type="ECO:0000256" key="2">
    <source>
        <dbReference type="ARBA" id="ARBA00005658"/>
    </source>
</evidence>
<evidence type="ECO:0000256" key="5">
    <source>
        <dbReference type="ARBA" id="ARBA00022692"/>
    </source>
</evidence>
<dbReference type="PANTHER" id="PTHR30047">
    <property type="entry name" value="HIGH-AFFINITY CHOLINE TRANSPORT PROTEIN-RELATED"/>
    <property type="match status" value="1"/>
</dbReference>
<organism evidence="9 10">
    <name type="scientific">Pseudomonas segetis</name>
    <dbReference type="NCBI Taxonomy" id="298908"/>
    <lineage>
        <taxon>Bacteria</taxon>
        <taxon>Pseudomonadati</taxon>
        <taxon>Pseudomonadota</taxon>
        <taxon>Gammaproteobacteria</taxon>
        <taxon>Pseudomonadales</taxon>
        <taxon>Pseudomonadaceae</taxon>
        <taxon>Pseudomonas</taxon>
    </lineage>
</organism>
<evidence type="ECO:0000256" key="8">
    <source>
        <dbReference type="SAM" id="Phobius"/>
    </source>
</evidence>
<evidence type="ECO:0000256" key="6">
    <source>
        <dbReference type="ARBA" id="ARBA00022989"/>
    </source>
</evidence>
<feature type="transmembrane region" description="Helical" evidence="8">
    <location>
        <begin position="406"/>
        <end position="431"/>
    </location>
</feature>
<keyword evidence="4" id="KW-1003">Cell membrane</keyword>
<keyword evidence="5 8" id="KW-0812">Transmembrane</keyword>
<keyword evidence="7 8" id="KW-0472">Membrane</keyword>
<evidence type="ECO:0000256" key="7">
    <source>
        <dbReference type="ARBA" id="ARBA00023136"/>
    </source>
</evidence>
<proteinExistence type="inferred from homology"/>
<dbReference type="GO" id="GO:0005886">
    <property type="term" value="C:plasma membrane"/>
    <property type="evidence" value="ECO:0007669"/>
    <property type="project" value="UniProtKB-SubCell"/>
</dbReference>
<dbReference type="Pfam" id="PF02028">
    <property type="entry name" value="BCCT"/>
    <property type="match status" value="1"/>
</dbReference>
<dbReference type="PANTHER" id="PTHR30047:SF7">
    <property type="entry name" value="HIGH-AFFINITY CHOLINE TRANSPORT PROTEIN"/>
    <property type="match status" value="1"/>
</dbReference>
<comment type="similarity">
    <text evidence="2">Belongs to the BCCT transporter (TC 2.A.15) family.</text>
</comment>
<feature type="transmembrane region" description="Helical" evidence="8">
    <location>
        <begin position="210"/>
        <end position="233"/>
    </location>
</feature>
<gene>
    <name evidence="9" type="ORF">SAMN05216255_1318</name>
</gene>
<feature type="transmembrane region" description="Helical" evidence="8">
    <location>
        <begin position="104"/>
        <end position="124"/>
    </location>
</feature>
<dbReference type="AlphaFoldDB" id="A0A239AP90"/>
<evidence type="ECO:0000313" key="9">
    <source>
        <dbReference type="EMBL" id="SNR96818.1"/>
    </source>
</evidence>
<reference evidence="10" key="1">
    <citation type="submission" date="2017-06" db="EMBL/GenBank/DDBJ databases">
        <authorList>
            <person name="Varghese N."/>
            <person name="Submissions S."/>
        </authorList>
    </citation>
    <scope>NUCLEOTIDE SEQUENCE [LARGE SCALE GENOMIC DNA]</scope>
    <source>
        <strain evidence="10">CIP 108523</strain>
    </source>
</reference>
<accession>A0A239AP90</accession>
<feature type="transmembrane region" description="Helical" evidence="8">
    <location>
        <begin position="327"/>
        <end position="350"/>
    </location>
</feature>
<feature type="transmembrane region" description="Helical" evidence="8">
    <location>
        <begin position="362"/>
        <end position="386"/>
    </location>
</feature>
<comment type="subcellular location">
    <subcellularLocation>
        <location evidence="1">Cell membrane</location>
        <topology evidence="1">Multi-pass membrane protein</topology>
    </subcellularLocation>
</comment>
<feature type="transmembrane region" description="Helical" evidence="8">
    <location>
        <begin position="162"/>
        <end position="180"/>
    </location>
</feature>
<dbReference type="GO" id="GO:0022857">
    <property type="term" value="F:transmembrane transporter activity"/>
    <property type="evidence" value="ECO:0007669"/>
    <property type="project" value="InterPro"/>
</dbReference>
<feature type="transmembrane region" description="Helical" evidence="8">
    <location>
        <begin position="245"/>
        <end position="267"/>
    </location>
</feature>
<dbReference type="EMBL" id="FZOG01000001">
    <property type="protein sequence ID" value="SNR96818.1"/>
    <property type="molecule type" value="Genomic_DNA"/>
</dbReference>
<sequence length="517" mass="55626">MKEIAAEGAHAPAFNMRIMGLNFHRVIFPASFFIVLALVLAALYEPVAFGQALEAIKGWILKNCDWFIMIMGNLAVLFCAGIALSPYGRIRLGGENAKPEFSTLSWFSMMFAAGMGVGLLYWGVAEPVAQYTEWWKTPLNVVKNTPEAAHAAMGATIFHWGLHPWAIYLTSALVIGYFAFNKGMPFSLSSGLKPLIGDAYKGLPGQIVDVFTVVLTVFGLATSLGLGAMQATAGITHVLGIANSFSFQLLFIFTVTGLAALSLWRGMHAGVKLLSNVNMLLALALFVLVAIAVGVGTFLSSVLTAAVDYVEYFGPLANWINRPDPDWFQGWTVFYWAWWCTWGPIVGVFVARVSRGRTLRQLVCVAMVFPTIATVFWFAAFGLGAINQVAAGEGALAAGLADINMALFQFLEVLPMSTITSMLVVVLLVIFMVTSMDSGALVVDNLAAGGEPDTHAGQRILWLFMVALVTVTLFVIGGDTALKGIQAGAVAMGLPFMAIMLLMMVGFIKSLVTERPS</sequence>
<protein>
    <submittedName>
        <fullName evidence="9">Betaine/carnitine transporter, BCCT family</fullName>
    </submittedName>
</protein>
<dbReference type="NCBIfam" id="TIGR00842">
    <property type="entry name" value="bcct"/>
    <property type="match status" value="1"/>
</dbReference>
<keyword evidence="3" id="KW-0813">Transport</keyword>
<dbReference type="Proteomes" id="UP000242915">
    <property type="component" value="Unassembled WGS sequence"/>
</dbReference>
<evidence type="ECO:0000313" key="10">
    <source>
        <dbReference type="Proteomes" id="UP000242915"/>
    </source>
</evidence>
<feature type="transmembrane region" description="Helical" evidence="8">
    <location>
        <begin position="484"/>
        <end position="508"/>
    </location>
</feature>
<dbReference type="RefSeq" id="WP_089359153.1">
    <property type="nucleotide sequence ID" value="NZ_FZOG01000001.1"/>
</dbReference>
<dbReference type="InterPro" id="IPR000060">
    <property type="entry name" value="BCCT_transptr"/>
</dbReference>
<evidence type="ECO:0000256" key="3">
    <source>
        <dbReference type="ARBA" id="ARBA00022448"/>
    </source>
</evidence>
<feature type="transmembrane region" description="Helical" evidence="8">
    <location>
        <begin position="279"/>
        <end position="307"/>
    </location>
</feature>
<name>A0A239AP90_9PSED</name>
<feature type="transmembrane region" description="Helical" evidence="8">
    <location>
        <begin position="66"/>
        <end position="84"/>
    </location>
</feature>